<sequence>MKMSVFRHLAAALVMVVGSTTAMADTPSTAIEELRAKGEASRSSALVILKDGEPLLEWYDDKGQRPIHAMSVTKSVMALGVARMLSTGELESLDTAVADYFPEWRQGRKQDITVRHLLNHTSGLQNNPNAGVEIYPSPDFVQLALAAELEHDPGTHYAYNNKATNLIAGLFPAVAGKAMDDYIDQALFQPMGIENWSWMSDEAGTPQGMAGLHILPMDLARLGQLLLDQGRYEGEVLIEASAIEALLAPGSDLNDSVGLLWWRQAAEEQFVIDDEIVAGFRDAGVSDEVVQGMSAIRGEYDSRDDIADALTEAFGTGWMDIVLPETRPKGLSMVRRESSEEIAAWYGSGYLGQYVVVVPETGIVAVRMLEYFEGVGPEHGYQSFRQHVVALD</sequence>
<name>A0ABU0W6I2_9GAMM</name>
<accession>A0ABU0W6I2</accession>
<evidence type="ECO:0000256" key="1">
    <source>
        <dbReference type="SAM" id="SignalP"/>
    </source>
</evidence>
<organism evidence="3 4">
    <name type="scientific">Natronospira bacteriovora</name>
    <dbReference type="NCBI Taxonomy" id="3069753"/>
    <lineage>
        <taxon>Bacteria</taxon>
        <taxon>Pseudomonadati</taxon>
        <taxon>Pseudomonadota</taxon>
        <taxon>Gammaproteobacteria</taxon>
        <taxon>Natronospirales</taxon>
        <taxon>Natronospiraceae</taxon>
        <taxon>Natronospira</taxon>
    </lineage>
</organism>
<dbReference type="Proteomes" id="UP001239019">
    <property type="component" value="Unassembled WGS sequence"/>
</dbReference>
<dbReference type="EMBL" id="JAVDDT010000002">
    <property type="protein sequence ID" value="MDQ2069070.1"/>
    <property type="molecule type" value="Genomic_DNA"/>
</dbReference>
<keyword evidence="4" id="KW-1185">Reference proteome</keyword>
<evidence type="ECO:0000313" key="3">
    <source>
        <dbReference type="EMBL" id="MDQ2069070.1"/>
    </source>
</evidence>
<dbReference type="GO" id="GO:0016787">
    <property type="term" value="F:hydrolase activity"/>
    <property type="evidence" value="ECO:0007669"/>
    <property type="project" value="UniProtKB-KW"/>
</dbReference>
<dbReference type="PANTHER" id="PTHR43283:SF7">
    <property type="entry name" value="BETA-LACTAMASE-RELATED DOMAIN-CONTAINING PROTEIN"/>
    <property type="match status" value="1"/>
</dbReference>
<keyword evidence="3" id="KW-0378">Hydrolase</keyword>
<dbReference type="PANTHER" id="PTHR43283">
    <property type="entry name" value="BETA-LACTAMASE-RELATED"/>
    <property type="match status" value="1"/>
</dbReference>
<dbReference type="RefSeq" id="WP_306727564.1">
    <property type="nucleotide sequence ID" value="NZ_JAVDDT010000002.1"/>
</dbReference>
<dbReference type="Gene3D" id="3.40.710.10">
    <property type="entry name" value="DD-peptidase/beta-lactamase superfamily"/>
    <property type="match status" value="1"/>
</dbReference>
<keyword evidence="1" id="KW-0732">Signal</keyword>
<dbReference type="EC" id="3.1.1.103" evidence="3"/>
<dbReference type="InterPro" id="IPR012338">
    <property type="entry name" value="Beta-lactam/transpept-like"/>
</dbReference>
<protein>
    <submittedName>
        <fullName evidence="3">Serine hydrolase domain-containing protein</fullName>
        <ecNumber evidence="3">3.1.1.103</ecNumber>
    </submittedName>
</protein>
<dbReference type="SUPFAM" id="SSF56601">
    <property type="entry name" value="beta-lactamase/transpeptidase-like"/>
    <property type="match status" value="1"/>
</dbReference>
<reference evidence="3 4" key="1">
    <citation type="submission" date="2023-08" db="EMBL/GenBank/DDBJ databases">
        <title>Whole-genome sequencing of halo(alkali)philic microorganisms from hypersaline lakes.</title>
        <authorList>
            <person name="Sorokin D.Y."/>
            <person name="Abbas B."/>
            <person name="Merkel A.Y."/>
        </authorList>
    </citation>
    <scope>NUCLEOTIDE SEQUENCE [LARGE SCALE GENOMIC DNA]</scope>
    <source>
        <strain evidence="3 4">AB-CW4</strain>
    </source>
</reference>
<dbReference type="InterPro" id="IPR050789">
    <property type="entry name" value="Diverse_Enzym_Activities"/>
</dbReference>
<feature type="chain" id="PRO_5045449662" evidence="1">
    <location>
        <begin position="25"/>
        <end position="392"/>
    </location>
</feature>
<proteinExistence type="predicted"/>
<evidence type="ECO:0000313" key="4">
    <source>
        <dbReference type="Proteomes" id="UP001239019"/>
    </source>
</evidence>
<evidence type="ECO:0000259" key="2">
    <source>
        <dbReference type="Pfam" id="PF00144"/>
    </source>
</evidence>
<comment type="caution">
    <text evidence="3">The sequence shown here is derived from an EMBL/GenBank/DDBJ whole genome shotgun (WGS) entry which is preliminary data.</text>
</comment>
<dbReference type="Pfam" id="PF00144">
    <property type="entry name" value="Beta-lactamase"/>
    <property type="match status" value="1"/>
</dbReference>
<gene>
    <name evidence="3" type="ORF">RBH19_04195</name>
</gene>
<feature type="domain" description="Beta-lactamase-related" evidence="2">
    <location>
        <begin position="40"/>
        <end position="372"/>
    </location>
</feature>
<feature type="signal peptide" evidence="1">
    <location>
        <begin position="1"/>
        <end position="24"/>
    </location>
</feature>
<dbReference type="InterPro" id="IPR001466">
    <property type="entry name" value="Beta-lactam-related"/>
</dbReference>